<dbReference type="Proteomes" id="UP001597512">
    <property type="component" value="Unassembled WGS sequence"/>
</dbReference>
<evidence type="ECO:0000256" key="1">
    <source>
        <dbReference type="ARBA" id="ARBA00008791"/>
    </source>
</evidence>
<organism evidence="3 4">
    <name type="scientific">Spirosoma flavum</name>
    <dbReference type="NCBI Taxonomy" id="2048557"/>
    <lineage>
        <taxon>Bacteria</taxon>
        <taxon>Pseudomonadati</taxon>
        <taxon>Bacteroidota</taxon>
        <taxon>Cytophagia</taxon>
        <taxon>Cytophagales</taxon>
        <taxon>Cytophagaceae</taxon>
        <taxon>Spirosoma</taxon>
    </lineage>
</organism>
<evidence type="ECO:0000313" key="3">
    <source>
        <dbReference type="EMBL" id="MFD2935278.1"/>
    </source>
</evidence>
<dbReference type="EMBL" id="JBHUOM010000012">
    <property type="protein sequence ID" value="MFD2935278.1"/>
    <property type="molecule type" value="Genomic_DNA"/>
</dbReference>
<comment type="similarity">
    <text evidence="1">Belongs to the universal stress protein A family.</text>
</comment>
<dbReference type="PANTHER" id="PTHR46268:SF6">
    <property type="entry name" value="UNIVERSAL STRESS PROTEIN UP12"/>
    <property type="match status" value="1"/>
</dbReference>
<comment type="caution">
    <text evidence="3">The sequence shown here is derived from an EMBL/GenBank/DDBJ whole genome shotgun (WGS) entry which is preliminary data.</text>
</comment>
<dbReference type="RefSeq" id="WP_381502884.1">
    <property type="nucleotide sequence ID" value="NZ_JBHUOM010000012.1"/>
</dbReference>
<dbReference type="SUPFAM" id="SSF52402">
    <property type="entry name" value="Adenine nucleotide alpha hydrolases-like"/>
    <property type="match status" value="2"/>
</dbReference>
<dbReference type="PRINTS" id="PR01438">
    <property type="entry name" value="UNVRSLSTRESS"/>
</dbReference>
<gene>
    <name evidence="3" type="ORF">ACFS25_15930</name>
</gene>
<feature type="domain" description="UspA" evidence="2">
    <location>
        <begin position="7"/>
        <end position="147"/>
    </location>
</feature>
<dbReference type="CDD" id="cd00293">
    <property type="entry name" value="USP-like"/>
    <property type="match status" value="1"/>
</dbReference>
<protein>
    <submittedName>
        <fullName evidence="3">Universal stress protein</fullName>
    </submittedName>
</protein>
<name>A0ABW6ALJ0_9BACT</name>
<proteinExistence type="inferred from homology"/>
<evidence type="ECO:0000259" key="2">
    <source>
        <dbReference type="Pfam" id="PF00582"/>
    </source>
</evidence>
<accession>A0ABW6ALJ0</accession>
<dbReference type="Gene3D" id="3.40.50.12370">
    <property type="match status" value="1"/>
</dbReference>
<evidence type="ECO:0000313" key="4">
    <source>
        <dbReference type="Proteomes" id="UP001597512"/>
    </source>
</evidence>
<keyword evidence="4" id="KW-1185">Reference proteome</keyword>
<dbReference type="Pfam" id="PF00582">
    <property type="entry name" value="Usp"/>
    <property type="match status" value="1"/>
</dbReference>
<dbReference type="InterPro" id="IPR006016">
    <property type="entry name" value="UspA"/>
</dbReference>
<dbReference type="PANTHER" id="PTHR46268">
    <property type="entry name" value="STRESS RESPONSE PROTEIN NHAX"/>
    <property type="match status" value="1"/>
</dbReference>
<dbReference type="InterPro" id="IPR006015">
    <property type="entry name" value="Universal_stress_UspA"/>
</dbReference>
<reference evidence="4" key="1">
    <citation type="journal article" date="2019" name="Int. J. Syst. Evol. Microbiol.">
        <title>The Global Catalogue of Microorganisms (GCM) 10K type strain sequencing project: providing services to taxonomists for standard genome sequencing and annotation.</title>
        <authorList>
            <consortium name="The Broad Institute Genomics Platform"/>
            <consortium name="The Broad Institute Genome Sequencing Center for Infectious Disease"/>
            <person name="Wu L."/>
            <person name="Ma J."/>
        </authorList>
    </citation>
    <scope>NUCLEOTIDE SEQUENCE [LARGE SCALE GENOMIC DNA]</scope>
    <source>
        <strain evidence="4">KCTC 52490</strain>
    </source>
</reference>
<sequence>MKTQTISRILVPVDPNNLSLEIINLAIAMSQRHKAEIRLLHVINPEQYAFISVDSLAVSVPREEAINTDTQRLQQWASATLSDQVFSYTVECRTGGLAARIVDAATDFKADLIVMSKPSTSGLLQFMIGTEAYYVIKHAPCPVMTVPEHASVGDFRQILFPLRPVPGVETKYDFTRTIVRHNNAHLTVLGLHNQHDPEQGEALNGKLAVLKKWILDDAIEADLLRSETDSAVNTVLQQAQGQKSDLIIITADSTANVRQLFTGPFFKQIISRATIPVLSIKPQTAEFERRLPGQEASIPLLSITA</sequence>